<proteinExistence type="predicted"/>
<dbReference type="EMBL" id="JAGPXD010000007">
    <property type="protein sequence ID" value="KAH7347434.1"/>
    <property type="molecule type" value="Genomic_DNA"/>
</dbReference>
<feature type="coiled-coil region" evidence="1">
    <location>
        <begin position="293"/>
        <end position="327"/>
    </location>
</feature>
<evidence type="ECO:0000313" key="3">
    <source>
        <dbReference type="Proteomes" id="UP000813385"/>
    </source>
</evidence>
<dbReference type="Proteomes" id="UP000813385">
    <property type="component" value="Unassembled WGS sequence"/>
</dbReference>
<comment type="caution">
    <text evidence="2">The sequence shown here is derived from an EMBL/GenBank/DDBJ whole genome shotgun (WGS) entry which is preliminary data.</text>
</comment>
<keyword evidence="3" id="KW-1185">Reference proteome</keyword>
<keyword evidence="1" id="KW-0175">Coiled coil</keyword>
<name>A0A8K0WZM3_9PEZI</name>
<feature type="coiled-coil region" evidence="1">
    <location>
        <begin position="381"/>
        <end position="436"/>
    </location>
</feature>
<reference evidence="2" key="1">
    <citation type="journal article" date="2021" name="Nat. Commun.">
        <title>Genetic determinants of endophytism in the Arabidopsis root mycobiome.</title>
        <authorList>
            <person name="Mesny F."/>
            <person name="Miyauchi S."/>
            <person name="Thiergart T."/>
            <person name="Pickel B."/>
            <person name="Atanasova L."/>
            <person name="Karlsson M."/>
            <person name="Huettel B."/>
            <person name="Barry K.W."/>
            <person name="Haridas S."/>
            <person name="Chen C."/>
            <person name="Bauer D."/>
            <person name="Andreopoulos W."/>
            <person name="Pangilinan J."/>
            <person name="LaButti K."/>
            <person name="Riley R."/>
            <person name="Lipzen A."/>
            <person name="Clum A."/>
            <person name="Drula E."/>
            <person name="Henrissat B."/>
            <person name="Kohler A."/>
            <person name="Grigoriev I.V."/>
            <person name="Martin F.M."/>
            <person name="Hacquard S."/>
        </authorList>
    </citation>
    <scope>NUCLEOTIDE SEQUENCE</scope>
    <source>
        <strain evidence="2">MPI-CAGE-AT-0016</strain>
    </source>
</reference>
<accession>A0A8K0WZM3</accession>
<dbReference type="OrthoDB" id="10608987at2759"/>
<protein>
    <submittedName>
        <fullName evidence="2">Uncharacterized protein</fullName>
    </submittedName>
</protein>
<dbReference type="AlphaFoldDB" id="A0A8K0WZM3"/>
<evidence type="ECO:0000313" key="2">
    <source>
        <dbReference type="EMBL" id="KAH7347434.1"/>
    </source>
</evidence>
<organism evidence="2 3">
    <name type="scientific">Plectosphaerella cucumerina</name>
    <dbReference type="NCBI Taxonomy" id="40658"/>
    <lineage>
        <taxon>Eukaryota</taxon>
        <taxon>Fungi</taxon>
        <taxon>Dikarya</taxon>
        <taxon>Ascomycota</taxon>
        <taxon>Pezizomycotina</taxon>
        <taxon>Sordariomycetes</taxon>
        <taxon>Hypocreomycetidae</taxon>
        <taxon>Glomerellales</taxon>
        <taxon>Plectosphaerellaceae</taxon>
        <taxon>Plectosphaerella</taxon>
    </lineage>
</organism>
<sequence length="445" mass="49601">MLPPGSAIPLSHFPHFQSIECLVPTAHLNLWLQLAVAFSAQTKESDKPEMTEATSSEPAQTRILKDLASSPSITGLPGLVFAPDVDGCILDLRHAGVLRLIVNDPKSTDSKDRFIAALRIGVWFQHCLKIAMRSPHVKRTDSSFYILVRNSVRSEYEIVATHSEYSWRKLKAMIFVFEQAHLRFRKDEVSTQSPDADSSVIDIETAFLKPIDLWVDLNKAVKHAGPRAEAFVQTPGWVANILAEYKNKTGIDACMAPPPSKIPPAVELVEDLWDIRSLKRSRTQDDNDTAIASVNIKEKLATSQAEIAKLERENRDLRYQMLTVRSETAAAVRSLQQKLRDMSTEHGDAQVRIAAFEEEMCAMRLNALIAGMPALETQYRIDRAAKEMLDAQAKANAAEEQLQDAKTTIQARDQELRAAEAIIKARDEELQAANQQRKVAAPSAE</sequence>
<evidence type="ECO:0000256" key="1">
    <source>
        <dbReference type="SAM" id="Coils"/>
    </source>
</evidence>
<gene>
    <name evidence="2" type="ORF">B0T11DRAFT_302648</name>
</gene>